<accession>A0A2P6S6X7</accession>
<evidence type="ECO:0000256" key="1">
    <source>
        <dbReference type="SAM" id="Phobius"/>
    </source>
</evidence>
<keyword evidence="1" id="KW-0812">Transmembrane</keyword>
<evidence type="ECO:0000313" key="3">
    <source>
        <dbReference type="Proteomes" id="UP000238479"/>
    </source>
</evidence>
<reference evidence="2 3" key="1">
    <citation type="journal article" date="2018" name="Nat. Genet.">
        <title>The Rosa genome provides new insights in the design of modern roses.</title>
        <authorList>
            <person name="Bendahmane M."/>
        </authorList>
    </citation>
    <scope>NUCLEOTIDE SEQUENCE [LARGE SCALE GENOMIC DNA]</scope>
    <source>
        <strain evidence="3">cv. Old Blush</strain>
    </source>
</reference>
<proteinExistence type="predicted"/>
<dbReference type="AlphaFoldDB" id="A0A2P6S6X7"/>
<protein>
    <submittedName>
        <fullName evidence="2">Uncharacterized protein</fullName>
    </submittedName>
</protein>
<organism evidence="2 3">
    <name type="scientific">Rosa chinensis</name>
    <name type="common">China rose</name>
    <dbReference type="NCBI Taxonomy" id="74649"/>
    <lineage>
        <taxon>Eukaryota</taxon>
        <taxon>Viridiplantae</taxon>
        <taxon>Streptophyta</taxon>
        <taxon>Embryophyta</taxon>
        <taxon>Tracheophyta</taxon>
        <taxon>Spermatophyta</taxon>
        <taxon>Magnoliopsida</taxon>
        <taxon>eudicotyledons</taxon>
        <taxon>Gunneridae</taxon>
        <taxon>Pentapetalae</taxon>
        <taxon>rosids</taxon>
        <taxon>fabids</taxon>
        <taxon>Rosales</taxon>
        <taxon>Rosaceae</taxon>
        <taxon>Rosoideae</taxon>
        <taxon>Rosoideae incertae sedis</taxon>
        <taxon>Rosa</taxon>
    </lineage>
</organism>
<comment type="caution">
    <text evidence="2">The sequence shown here is derived from an EMBL/GenBank/DDBJ whole genome shotgun (WGS) entry which is preliminary data.</text>
</comment>
<name>A0A2P6S6X7_ROSCH</name>
<dbReference type="Gramene" id="PRQ54418">
    <property type="protein sequence ID" value="PRQ54418"/>
    <property type="gene ID" value="RchiOBHm_Chr1g0313361"/>
</dbReference>
<keyword evidence="1" id="KW-1133">Transmembrane helix</keyword>
<feature type="transmembrane region" description="Helical" evidence="1">
    <location>
        <begin position="102"/>
        <end position="123"/>
    </location>
</feature>
<dbReference type="Proteomes" id="UP000238479">
    <property type="component" value="Chromosome 1"/>
</dbReference>
<keyword evidence="1" id="KW-0472">Membrane</keyword>
<sequence length="124" mass="14310">MRKSLVRKAGGSYPLNSPKVLPINRMIRSDLKVGALVQHHPIGRRLQSHHRYLDDTIIVCYCNWGFVETPWTSLLNPSLISQIYEGAGPVLRFLMPWAKFFLVPRACLEIFLIFFMTILGLIWL</sequence>
<dbReference type="EMBL" id="PDCK01000039">
    <property type="protein sequence ID" value="PRQ54418.1"/>
    <property type="molecule type" value="Genomic_DNA"/>
</dbReference>
<gene>
    <name evidence="2" type="ORF">RchiOBHm_Chr1g0313361</name>
</gene>
<evidence type="ECO:0000313" key="2">
    <source>
        <dbReference type="EMBL" id="PRQ54418.1"/>
    </source>
</evidence>
<keyword evidence="3" id="KW-1185">Reference proteome</keyword>